<feature type="non-terminal residue" evidence="2">
    <location>
        <position position="55"/>
    </location>
</feature>
<dbReference type="EMBL" id="JASSZA010000011">
    <property type="protein sequence ID" value="KAK2099196.1"/>
    <property type="molecule type" value="Genomic_DNA"/>
</dbReference>
<protein>
    <submittedName>
        <fullName evidence="2">Uncharacterized protein</fullName>
    </submittedName>
</protein>
<keyword evidence="3" id="KW-1185">Reference proteome</keyword>
<sequence length="55" mass="6147">SQKNPANIVPQKVNGNGTDKEMKKSGSFEDWKGTKCRSHRAEPSEKTNKMGDLKK</sequence>
<accession>A0ABQ9UQ35</accession>
<organism evidence="2 3">
    <name type="scientific">Saguinus oedipus</name>
    <name type="common">Cotton-top tamarin</name>
    <name type="synonym">Oedipomidas oedipus</name>
    <dbReference type="NCBI Taxonomy" id="9490"/>
    <lineage>
        <taxon>Eukaryota</taxon>
        <taxon>Metazoa</taxon>
        <taxon>Chordata</taxon>
        <taxon>Craniata</taxon>
        <taxon>Vertebrata</taxon>
        <taxon>Euteleostomi</taxon>
        <taxon>Mammalia</taxon>
        <taxon>Eutheria</taxon>
        <taxon>Euarchontoglires</taxon>
        <taxon>Primates</taxon>
        <taxon>Haplorrhini</taxon>
        <taxon>Platyrrhini</taxon>
        <taxon>Cebidae</taxon>
        <taxon>Callitrichinae</taxon>
        <taxon>Saguinus</taxon>
    </lineage>
</organism>
<name>A0ABQ9UQ35_SAGOE</name>
<proteinExistence type="predicted"/>
<evidence type="ECO:0000313" key="3">
    <source>
        <dbReference type="Proteomes" id="UP001266305"/>
    </source>
</evidence>
<feature type="non-terminal residue" evidence="2">
    <location>
        <position position="1"/>
    </location>
</feature>
<comment type="caution">
    <text evidence="2">The sequence shown here is derived from an EMBL/GenBank/DDBJ whole genome shotgun (WGS) entry which is preliminary data.</text>
</comment>
<dbReference type="Proteomes" id="UP001266305">
    <property type="component" value="Unassembled WGS sequence"/>
</dbReference>
<feature type="region of interest" description="Disordered" evidence="1">
    <location>
        <begin position="1"/>
        <end position="55"/>
    </location>
</feature>
<evidence type="ECO:0000256" key="1">
    <source>
        <dbReference type="SAM" id="MobiDB-lite"/>
    </source>
</evidence>
<feature type="compositionally biased region" description="Basic and acidic residues" evidence="1">
    <location>
        <begin position="18"/>
        <end position="55"/>
    </location>
</feature>
<gene>
    <name evidence="2" type="ORF">P7K49_024647</name>
</gene>
<evidence type="ECO:0000313" key="2">
    <source>
        <dbReference type="EMBL" id="KAK2099196.1"/>
    </source>
</evidence>
<reference evidence="2 3" key="1">
    <citation type="submission" date="2023-05" db="EMBL/GenBank/DDBJ databases">
        <title>B98-5 Cell Line De Novo Hybrid Assembly: An Optical Mapping Approach.</title>
        <authorList>
            <person name="Kananen K."/>
            <person name="Auerbach J.A."/>
            <person name="Kautto E."/>
            <person name="Blachly J.S."/>
        </authorList>
    </citation>
    <scope>NUCLEOTIDE SEQUENCE [LARGE SCALE GENOMIC DNA]</scope>
    <source>
        <strain evidence="2">B95-8</strain>
        <tissue evidence="2">Cell line</tissue>
    </source>
</reference>